<evidence type="ECO:0000256" key="4">
    <source>
        <dbReference type="ARBA" id="ARBA00023163"/>
    </source>
</evidence>
<dbReference type="Pfam" id="PF03106">
    <property type="entry name" value="WRKY"/>
    <property type="match status" value="1"/>
</dbReference>
<dbReference type="Proteomes" id="UP000634136">
    <property type="component" value="Unassembled WGS sequence"/>
</dbReference>
<accession>A0A834XH50</accession>
<evidence type="ECO:0000259" key="6">
    <source>
        <dbReference type="PROSITE" id="PS50811"/>
    </source>
</evidence>
<comment type="caution">
    <text evidence="7">The sequence shown here is derived from an EMBL/GenBank/DDBJ whole genome shotgun (WGS) entry which is preliminary data.</text>
</comment>
<keyword evidence="8" id="KW-1185">Reference proteome</keyword>
<dbReference type="SMART" id="SM00774">
    <property type="entry name" value="WRKY"/>
    <property type="match status" value="1"/>
</dbReference>
<keyword evidence="3" id="KW-0238">DNA-binding</keyword>
<keyword evidence="2" id="KW-0805">Transcription regulation</keyword>
<evidence type="ECO:0000256" key="1">
    <source>
        <dbReference type="ARBA" id="ARBA00004123"/>
    </source>
</evidence>
<comment type="subcellular location">
    <subcellularLocation>
        <location evidence="1">Nucleus</location>
    </subcellularLocation>
</comment>
<dbReference type="InterPro" id="IPR003657">
    <property type="entry name" value="WRKY_dom"/>
</dbReference>
<dbReference type="PANTHER" id="PTHR31429">
    <property type="entry name" value="WRKY TRANSCRIPTION FACTOR 36-RELATED"/>
    <property type="match status" value="1"/>
</dbReference>
<organism evidence="7 8">
    <name type="scientific">Senna tora</name>
    <dbReference type="NCBI Taxonomy" id="362788"/>
    <lineage>
        <taxon>Eukaryota</taxon>
        <taxon>Viridiplantae</taxon>
        <taxon>Streptophyta</taxon>
        <taxon>Embryophyta</taxon>
        <taxon>Tracheophyta</taxon>
        <taxon>Spermatophyta</taxon>
        <taxon>Magnoliopsida</taxon>
        <taxon>eudicotyledons</taxon>
        <taxon>Gunneridae</taxon>
        <taxon>Pentapetalae</taxon>
        <taxon>rosids</taxon>
        <taxon>fabids</taxon>
        <taxon>Fabales</taxon>
        <taxon>Fabaceae</taxon>
        <taxon>Caesalpinioideae</taxon>
        <taxon>Cassia clade</taxon>
        <taxon>Senna</taxon>
    </lineage>
</organism>
<dbReference type="GO" id="GO:0003700">
    <property type="term" value="F:DNA-binding transcription factor activity"/>
    <property type="evidence" value="ECO:0007669"/>
    <property type="project" value="InterPro"/>
</dbReference>
<dbReference type="Gene3D" id="2.20.25.80">
    <property type="entry name" value="WRKY domain"/>
    <property type="match status" value="1"/>
</dbReference>
<dbReference type="InterPro" id="IPR036576">
    <property type="entry name" value="WRKY_dom_sf"/>
</dbReference>
<sequence length="172" mass="19388">MRIEGDFEGTEIRTSSKLEAQDMASDSELMDLSIPSNLNPQIKEQENVLECSINTTTPTKYARDGYQWKKYGQRVTRDNPSPRAYFSHTCVVAAFPIAYIYNAISRSGVLPLCLGLPSFRVRCRSVFVSRNVESFVYVDRGSGLRDDCYGDFGFLVHHNGQKGGTSHHYCVE</sequence>
<evidence type="ECO:0000256" key="3">
    <source>
        <dbReference type="ARBA" id="ARBA00023125"/>
    </source>
</evidence>
<evidence type="ECO:0000256" key="2">
    <source>
        <dbReference type="ARBA" id="ARBA00023015"/>
    </source>
</evidence>
<keyword evidence="5" id="KW-0539">Nucleus</keyword>
<evidence type="ECO:0000313" key="8">
    <source>
        <dbReference type="Proteomes" id="UP000634136"/>
    </source>
</evidence>
<proteinExistence type="predicted"/>
<dbReference type="GO" id="GO:0005634">
    <property type="term" value="C:nucleus"/>
    <property type="evidence" value="ECO:0007669"/>
    <property type="project" value="UniProtKB-SubCell"/>
</dbReference>
<gene>
    <name evidence="7" type="ORF">G2W53_002074</name>
</gene>
<dbReference type="GO" id="GO:0043565">
    <property type="term" value="F:sequence-specific DNA binding"/>
    <property type="evidence" value="ECO:0007669"/>
    <property type="project" value="InterPro"/>
</dbReference>
<dbReference type="SUPFAM" id="SSF118290">
    <property type="entry name" value="WRKY DNA-binding domain"/>
    <property type="match status" value="1"/>
</dbReference>
<evidence type="ECO:0000313" key="7">
    <source>
        <dbReference type="EMBL" id="KAF7845169.1"/>
    </source>
</evidence>
<dbReference type="AlphaFoldDB" id="A0A834XH50"/>
<keyword evidence="4" id="KW-0804">Transcription</keyword>
<feature type="domain" description="WRKY" evidence="6">
    <location>
        <begin position="57"/>
        <end position="89"/>
    </location>
</feature>
<evidence type="ECO:0000256" key="5">
    <source>
        <dbReference type="ARBA" id="ARBA00023242"/>
    </source>
</evidence>
<protein>
    <submittedName>
        <fullName evidence="7">Putative WRKY transcription factor 40</fullName>
    </submittedName>
</protein>
<reference evidence="7" key="1">
    <citation type="submission" date="2020-09" db="EMBL/GenBank/DDBJ databases">
        <title>Genome-Enabled Discovery of Anthraquinone Biosynthesis in Senna tora.</title>
        <authorList>
            <person name="Kang S.-H."/>
            <person name="Pandey R.P."/>
            <person name="Lee C.-M."/>
            <person name="Sim J.-S."/>
            <person name="Jeong J.-T."/>
            <person name="Choi B.-S."/>
            <person name="Jung M."/>
            <person name="Ginzburg D."/>
            <person name="Zhao K."/>
            <person name="Won S.Y."/>
            <person name="Oh T.-J."/>
            <person name="Yu Y."/>
            <person name="Kim N.-H."/>
            <person name="Lee O.R."/>
            <person name="Lee T.-H."/>
            <person name="Bashyal P."/>
            <person name="Kim T.-S."/>
            <person name="Lee W.-H."/>
            <person name="Kawkins C."/>
            <person name="Kim C.-K."/>
            <person name="Kim J.S."/>
            <person name="Ahn B.O."/>
            <person name="Rhee S.Y."/>
            <person name="Sohng J.K."/>
        </authorList>
    </citation>
    <scope>NUCLEOTIDE SEQUENCE</scope>
    <source>
        <tissue evidence="7">Leaf</tissue>
    </source>
</reference>
<name>A0A834XH50_9FABA</name>
<dbReference type="PANTHER" id="PTHR31429:SF3">
    <property type="entry name" value="WRKY TRANSCRIPTION FACTOR 40-RELATED"/>
    <property type="match status" value="1"/>
</dbReference>
<dbReference type="InterPro" id="IPR044810">
    <property type="entry name" value="WRKY_plant"/>
</dbReference>
<dbReference type="PROSITE" id="PS50811">
    <property type="entry name" value="WRKY"/>
    <property type="match status" value="1"/>
</dbReference>
<dbReference type="EMBL" id="JAAIUW010000001">
    <property type="protein sequence ID" value="KAF7845169.1"/>
    <property type="molecule type" value="Genomic_DNA"/>
</dbReference>